<evidence type="ECO:0000313" key="2">
    <source>
        <dbReference type="Proteomes" id="UP000634136"/>
    </source>
</evidence>
<comment type="caution">
    <text evidence="1">The sequence shown here is derived from an EMBL/GenBank/DDBJ whole genome shotgun (WGS) entry which is preliminary data.</text>
</comment>
<gene>
    <name evidence="1" type="ORF">G2W53_018782</name>
</gene>
<dbReference type="Proteomes" id="UP000634136">
    <property type="component" value="Unassembled WGS sequence"/>
</dbReference>
<evidence type="ECO:0000313" key="1">
    <source>
        <dbReference type="EMBL" id="KAF7827618.1"/>
    </source>
</evidence>
<dbReference type="AlphaFoldDB" id="A0A834TT26"/>
<sequence length="40" mass="4790">MERDGDRGEERNGVVWIEMLFESFNEELDRRNGMSHTLSF</sequence>
<keyword evidence="2" id="KW-1185">Reference proteome</keyword>
<dbReference type="EMBL" id="JAAIUW010000006">
    <property type="protein sequence ID" value="KAF7827618.1"/>
    <property type="molecule type" value="Genomic_DNA"/>
</dbReference>
<protein>
    <submittedName>
        <fullName evidence="1">Uncharacterized protein</fullName>
    </submittedName>
</protein>
<name>A0A834TT26_9FABA</name>
<organism evidence="1 2">
    <name type="scientific">Senna tora</name>
    <dbReference type="NCBI Taxonomy" id="362788"/>
    <lineage>
        <taxon>Eukaryota</taxon>
        <taxon>Viridiplantae</taxon>
        <taxon>Streptophyta</taxon>
        <taxon>Embryophyta</taxon>
        <taxon>Tracheophyta</taxon>
        <taxon>Spermatophyta</taxon>
        <taxon>Magnoliopsida</taxon>
        <taxon>eudicotyledons</taxon>
        <taxon>Gunneridae</taxon>
        <taxon>Pentapetalae</taxon>
        <taxon>rosids</taxon>
        <taxon>fabids</taxon>
        <taxon>Fabales</taxon>
        <taxon>Fabaceae</taxon>
        <taxon>Caesalpinioideae</taxon>
        <taxon>Cassia clade</taxon>
        <taxon>Senna</taxon>
    </lineage>
</organism>
<reference evidence="1" key="1">
    <citation type="submission" date="2020-09" db="EMBL/GenBank/DDBJ databases">
        <title>Genome-Enabled Discovery of Anthraquinone Biosynthesis in Senna tora.</title>
        <authorList>
            <person name="Kang S.-H."/>
            <person name="Pandey R.P."/>
            <person name="Lee C.-M."/>
            <person name="Sim J.-S."/>
            <person name="Jeong J.-T."/>
            <person name="Choi B.-S."/>
            <person name="Jung M."/>
            <person name="Ginzburg D."/>
            <person name="Zhao K."/>
            <person name="Won S.Y."/>
            <person name="Oh T.-J."/>
            <person name="Yu Y."/>
            <person name="Kim N.-H."/>
            <person name="Lee O.R."/>
            <person name="Lee T.-H."/>
            <person name="Bashyal P."/>
            <person name="Kim T.-S."/>
            <person name="Lee W.-H."/>
            <person name="Kawkins C."/>
            <person name="Kim C.-K."/>
            <person name="Kim J.S."/>
            <person name="Ahn B.O."/>
            <person name="Rhee S.Y."/>
            <person name="Sohng J.K."/>
        </authorList>
    </citation>
    <scope>NUCLEOTIDE SEQUENCE</scope>
    <source>
        <tissue evidence="1">Leaf</tissue>
    </source>
</reference>
<proteinExistence type="predicted"/>
<accession>A0A834TT26</accession>